<evidence type="ECO:0000256" key="5">
    <source>
        <dbReference type="ARBA" id="ARBA00023098"/>
    </source>
</evidence>
<keyword evidence="4" id="KW-0560">Oxidoreductase</keyword>
<keyword evidence="6 7" id="KW-0472">Membrane</keyword>
<name>A0A1B2FCQ6_PSEPU</name>
<evidence type="ECO:0000256" key="7">
    <source>
        <dbReference type="SAM" id="Phobius"/>
    </source>
</evidence>
<dbReference type="EMBL" id="CP016634">
    <property type="protein sequence ID" value="ANY89996.1"/>
    <property type="molecule type" value="Genomic_DNA"/>
</dbReference>
<protein>
    <submittedName>
        <fullName evidence="9">Fatty acid hydroxylase superfamily protein</fullName>
    </submittedName>
</protein>
<evidence type="ECO:0000259" key="8">
    <source>
        <dbReference type="Pfam" id="PF04116"/>
    </source>
</evidence>
<feature type="transmembrane region" description="Helical" evidence="7">
    <location>
        <begin position="134"/>
        <end position="160"/>
    </location>
</feature>
<dbReference type="PANTHER" id="PTHR21624:SF1">
    <property type="entry name" value="ALKYLGLYCEROL MONOOXYGENASE"/>
    <property type="match status" value="1"/>
</dbReference>
<keyword evidence="5" id="KW-0443">Lipid metabolism</keyword>
<proteinExistence type="predicted"/>
<dbReference type="GO" id="GO:0012505">
    <property type="term" value="C:endomembrane system"/>
    <property type="evidence" value="ECO:0007669"/>
    <property type="project" value="UniProtKB-SubCell"/>
</dbReference>
<dbReference type="PANTHER" id="PTHR21624">
    <property type="entry name" value="STEROL DESATURASE-RELATED PROTEIN"/>
    <property type="match status" value="1"/>
</dbReference>
<sequence>MDLILLAVPFFFVLIAVELVADRVRGQRNYRLADAINSLSTGVLSTSTGLLTKGVGLVSYALAWEYLAFSRLPGDVWWTWLLAFVLYDLCYYWLHRLGHERNILWAAHSVHHQSEEYNLTTALRQTSSGFIFSWIFYLPLALIGVPPLVFITVASLNLLYQFWVHTRHIPKLGWLEWVFITPSNHRVHHAQNPLYLDRNYGGVFILWDRLFGTFQEEDAREPVVFGVTTPLASWNPLWANLQFYAQLWDDARHTHSLWDKLRIWFMPTGWRPADVAARYPQAKPDLARFSKFEIPLGRGLQVYVVAQFAVYVALGSYLMQVAGQVSAAALVLGWTVMAFGLFVLGAALENRPWARRLELARLASNAPALYLAGAVGLGAVTPLVWILLLGYSVVSLWGLTRCSGLALGTQGTEAATQPEQAAERQQTAEHP</sequence>
<evidence type="ECO:0000256" key="6">
    <source>
        <dbReference type="ARBA" id="ARBA00023136"/>
    </source>
</evidence>
<reference evidence="9" key="1">
    <citation type="submission" date="2016-07" db="EMBL/GenBank/DDBJ databases">
        <title>New class B carbapenemase carried by novel plasmid in Pseudomonas putida enviromental strain in eastern Amazonia.</title>
        <authorList>
            <person name="Souza C.O."/>
            <person name="Lima K.V."/>
            <person name="Brasiliense D.M."/>
            <person name="Perez-Chaparro P.J."/>
            <person name="Mamizuka E.M."/>
            <person name="Lima M.O."/>
            <person name="Lima L.N."/>
            <person name="McCulloch J.A."/>
        </authorList>
    </citation>
    <scope>NUCLEOTIDE SEQUENCE [LARGE SCALE GENOMIC DNA]</scope>
    <source>
        <strain evidence="9">IEC33019</strain>
    </source>
</reference>
<feature type="transmembrane region" description="Helical" evidence="7">
    <location>
        <begin position="300"/>
        <end position="319"/>
    </location>
</feature>
<evidence type="ECO:0000256" key="4">
    <source>
        <dbReference type="ARBA" id="ARBA00023002"/>
    </source>
</evidence>
<dbReference type="AlphaFoldDB" id="A0A1B2FCQ6"/>
<organism evidence="9">
    <name type="scientific">Pseudomonas putida</name>
    <name type="common">Arthrobacter siderocapsulatus</name>
    <dbReference type="NCBI Taxonomy" id="303"/>
    <lineage>
        <taxon>Bacteria</taxon>
        <taxon>Pseudomonadati</taxon>
        <taxon>Pseudomonadota</taxon>
        <taxon>Gammaproteobacteria</taxon>
        <taxon>Pseudomonadales</taxon>
        <taxon>Pseudomonadaceae</taxon>
        <taxon>Pseudomonas</taxon>
    </lineage>
</organism>
<keyword evidence="3 7" id="KW-1133">Transmembrane helix</keyword>
<evidence type="ECO:0000256" key="2">
    <source>
        <dbReference type="ARBA" id="ARBA00022692"/>
    </source>
</evidence>
<dbReference type="GO" id="GO:0016020">
    <property type="term" value="C:membrane"/>
    <property type="evidence" value="ECO:0007669"/>
    <property type="project" value="GOC"/>
</dbReference>
<dbReference type="GO" id="GO:0006643">
    <property type="term" value="P:membrane lipid metabolic process"/>
    <property type="evidence" value="ECO:0007669"/>
    <property type="project" value="TreeGrafter"/>
</dbReference>
<dbReference type="InterPro" id="IPR006694">
    <property type="entry name" value="Fatty_acid_hydroxylase"/>
</dbReference>
<dbReference type="GO" id="GO:0050479">
    <property type="term" value="F:glyceryl-ether monooxygenase activity"/>
    <property type="evidence" value="ECO:0007669"/>
    <property type="project" value="TreeGrafter"/>
</dbReference>
<feature type="transmembrane region" description="Helical" evidence="7">
    <location>
        <begin position="325"/>
        <end position="348"/>
    </location>
</feature>
<feature type="transmembrane region" description="Helical" evidence="7">
    <location>
        <begin position="50"/>
        <end position="69"/>
    </location>
</feature>
<feature type="domain" description="Fatty acid hydroxylase" evidence="8">
    <location>
        <begin position="80"/>
        <end position="213"/>
    </location>
</feature>
<feature type="transmembrane region" description="Helical" evidence="7">
    <location>
        <begin position="76"/>
        <end position="94"/>
    </location>
</feature>
<accession>A0A1B2FCQ6</accession>
<comment type="subcellular location">
    <subcellularLocation>
        <location evidence="1">Endomembrane system</location>
        <topology evidence="1">Multi-pass membrane protein</topology>
    </subcellularLocation>
</comment>
<gene>
    <name evidence="9" type="ORF">IEC33019_4490</name>
</gene>
<feature type="transmembrane region" description="Helical" evidence="7">
    <location>
        <begin position="369"/>
        <end position="391"/>
    </location>
</feature>
<evidence type="ECO:0000313" key="9">
    <source>
        <dbReference type="EMBL" id="ANY89996.1"/>
    </source>
</evidence>
<dbReference type="Pfam" id="PF04116">
    <property type="entry name" value="FA_hydroxylase"/>
    <property type="match status" value="1"/>
</dbReference>
<dbReference type="GO" id="GO:0008610">
    <property type="term" value="P:lipid biosynthetic process"/>
    <property type="evidence" value="ECO:0007669"/>
    <property type="project" value="InterPro"/>
</dbReference>
<evidence type="ECO:0000256" key="1">
    <source>
        <dbReference type="ARBA" id="ARBA00004127"/>
    </source>
</evidence>
<evidence type="ECO:0000256" key="3">
    <source>
        <dbReference type="ARBA" id="ARBA00022989"/>
    </source>
</evidence>
<keyword evidence="2 7" id="KW-0812">Transmembrane</keyword>
<dbReference type="GO" id="GO:0005506">
    <property type="term" value="F:iron ion binding"/>
    <property type="evidence" value="ECO:0007669"/>
    <property type="project" value="InterPro"/>
</dbReference>
<dbReference type="InterPro" id="IPR051689">
    <property type="entry name" value="Sterol_desaturase/TMEM195"/>
</dbReference>